<comment type="subcellular location">
    <subcellularLocation>
        <location evidence="1">Membrane</location>
    </subcellularLocation>
</comment>
<keyword evidence="2" id="KW-0812">Transmembrane</keyword>
<evidence type="ECO:0000313" key="10">
    <source>
        <dbReference type="Proteomes" id="UP001209878"/>
    </source>
</evidence>
<dbReference type="Pfam" id="PF00211">
    <property type="entry name" value="Guanylate_cyc"/>
    <property type="match status" value="1"/>
</dbReference>
<keyword evidence="5" id="KW-0472">Membrane</keyword>
<dbReference type="EMBL" id="JAODUO010008167">
    <property type="protein sequence ID" value="KAK2138260.1"/>
    <property type="molecule type" value="Genomic_DNA"/>
</dbReference>
<evidence type="ECO:0000256" key="6">
    <source>
        <dbReference type="ARBA" id="ARBA00023239"/>
    </source>
</evidence>
<evidence type="ECO:0000259" key="8">
    <source>
        <dbReference type="PROSITE" id="PS50125"/>
    </source>
</evidence>
<feature type="domain" description="Guanylate cyclase" evidence="8">
    <location>
        <begin position="1"/>
        <end position="100"/>
    </location>
</feature>
<evidence type="ECO:0000256" key="5">
    <source>
        <dbReference type="ARBA" id="ARBA00023136"/>
    </source>
</evidence>
<dbReference type="PROSITE" id="PS50125">
    <property type="entry name" value="GUANYLATE_CYCLASE_2"/>
    <property type="match status" value="1"/>
</dbReference>
<dbReference type="GO" id="GO:0004383">
    <property type="term" value="F:guanylate cyclase activity"/>
    <property type="evidence" value="ECO:0007669"/>
    <property type="project" value="TreeGrafter"/>
</dbReference>
<accession>A0AAD9IQN2</accession>
<dbReference type="GO" id="GO:0001653">
    <property type="term" value="F:peptide receptor activity"/>
    <property type="evidence" value="ECO:0007669"/>
    <property type="project" value="TreeGrafter"/>
</dbReference>
<evidence type="ECO:0000313" key="9">
    <source>
        <dbReference type="EMBL" id="KAK2138260.1"/>
    </source>
</evidence>
<keyword evidence="10" id="KW-1185">Reference proteome</keyword>
<dbReference type="GO" id="GO:0005886">
    <property type="term" value="C:plasma membrane"/>
    <property type="evidence" value="ECO:0007669"/>
    <property type="project" value="TreeGrafter"/>
</dbReference>
<keyword evidence="6 7" id="KW-0456">Lyase</keyword>
<reference evidence="9" key="1">
    <citation type="journal article" date="2023" name="Mol. Biol. Evol.">
        <title>Third-Generation Sequencing Reveals the Adaptive Role of the Epigenome in Three Deep-Sea Polychaetes.</title>
        <authorList>
            <person name="Perez M."/>
            <person name="Aroh O."/>
            <person name="Sun Y."/>
            <person name="Lan Y."/>
            <person name="Juniper S.K."/>
            <person name="Young C.R."/>
            <person name="Angers B."/>
            <person name="Qian P.Y."/>
        </authorList>
    </citation>
    <scope>NUCLEOTIDE SEQUENCE</scope>
    <source>
        <strain evidence="9">R07B-5</strain>
    </source>
</reference>
<comment type="caution">
    <text evidence="9">The sequence shown here is derived from an EMBL/GenBank/DDBJ whole genome shotgun (WGS) entry which is preliminary data.</text>
</comment>
<dbReference type="InterPro" id="IPR001054">
    <property type="entry name" value="A/G_cyclase"/>
</dbReference>
<evidence type="ECO:0000256" key="4">
    <source>
        <dbReference type="ARBA" id="ARBA00022989"/>
    </source>
</evidence>
<keyword evidence="4" id="KW-1133">Transmembrane helix</keyword>
<dbReference type="InterPro" id="IPR050401">
    <property type="entry name" value="Cyclic_nucleotide_synthase"/>
</dbReference>
<protein>
    <recommendedName>
        <fullName evidence="8">Guanylate cyclase domain-containing protein</fullName>
    </recommendedName>
</protein>
<dbReference type="GO" id="GO:0035556">
    <property type="term" value="P:intracellular signal transduction"/>
    <property type="evidence" value="ECO:0007669"/>
    <property type="project" value="InterPro"/>
</dbReference>
<evidence type="ECO:0000256" key="1">
    <source>
        <dbReference type="ARBA" id="ARBA00004370"/>
    </source>
</evidence>
<dbReference type="CDD" id="cd07302">
    <property type="entry name" value="CHD"/>
    <property type="match status" value="1"/>
</dbReference>
<comment type="similarity">
    <text evidence="7">Belongs to the adenylyl cyclase class-4/guanylyl cyclase family.</text>
</comment>
<dbReference type="PANTHER" id="PTHR11920:SF335">
    <property type="entry name" value="GUANYLATE CYCLASE"/>
    <property type="match status" value="1"/>
</dbReference>
<dbReference type="FunFam" id="3.30.70.1230:FF:000030">
    <property type="entry name" value="Si:ch211-215j19.12"/>
    <property type="match status" value="1"/>
</dbReference>
<proteinExistence type="inferred from homology"/>
<dbReference type="Gene3D" id="3.30.70.1230">
    <property type="entry name" value="Nucleotide cyclase"/>
    <property type="match status" value="1"/>
</dbReference>
<dbReference type="SUPFAM" id="SSF55073">
    <property type="entry name" value="Nucleotide cyclase"/>
    <property type="match status" value="1"/>
</dbReference>
<dbReference type="PROSITE" id="PS00452">
    <property type="entry name" value="GUANYLATE_CYCLASE_1"/>
    <property type="match status" value="1"/>
</dbReference>
<dbReference type="GO" id="GO:0004016">
    <property type="term" value="F:adenylate cyclase activity"/>
    <property type="evidence" value="ECO:0007669"/>
    <property type="project" value="TreeGrafter"/>
</dbReference>
<organism evidence="9 10">
    <name type="scientific">Ridgeia piscesae</name>
    <name type="common">Tubeworm</name>
    <dbReference type="NCBI Taxonomy" id="27915"/>
    <lineage>
        <taxon>Eukaryota</taxon>
        <taxon>Metazoa</taxon>
        <taxon>Spiralia</taxon>
        <taxon>Lophotrochozoa</taxon>
        <taxon>Annelida</taxon>
        <taxon>Polychaeta</taxon>
        <taxon>Sedentaria</taxon>
        <taxon>Canalipalpata</taxon>
        <taxon>Sabellida</taxon>
        <taxon>Siboglinidae</taxon>
        <taxon>Ridgeia</taxon>
    </lineage>
</organism>
<dbReference type="SMART" id="SM00044">
    <property type="entry name" value="CYCc"/>
    <property type="match status" value="1"/>
</dbReference>
<dbReference type="InterPro" id="IPR029787">
    <property type="entry name" value="Nucleotide_cyclase"/>
</dbReference>
<dbReference type="GO" id="GO:0007168">
    <property type="term" value="P:receptor guanylyl cyclase signaling pathway"/>
    <property type="evidence" value="ECO:0007669"/>
    <property type="project" value="TreeGrafter"/>
</dbReference>
<dbReference type="InterPro" id="IPR018297">
    <property type="entry name" value="A/G_cyclase_CS"/>
</dbReference>
<gene>
    <name evidence="9" type="ORF">NP493_8176g00000</name>
</gene>
<dbReference type="Proteomes" id="UP001209878">
    <property type="component" value="Unassembled WGS sequence"/>
</dbReference>
<dbReference type="AlphaFoldDB" id="A0AAD9IQN2"/>
<evidence type="ECO:0000256" key="2">
    <source>
        <dbReference type="ARBA" id="ARBA00022692"/>
    </source>
</evidence>
<keyword evidence="3" id="KW-0547">Nucleotide-binding</keyword>
<name>A0AAD9IQN2_RIDPI</name>
<dbReference type="GO" id="GO:0000166">
    <property type="term" value="F:nucleotide binding"/>
    <property type="evidence" value="ECO:0007669"/>
    <property type="project" value="UniProtKB-KW"/>
</dbReference>
<evidence type="ECO:0000256" key="7">
    <source>
        <dbReference type="RuleBase" id="RU000405"/>
    </source>
</evidence>
<dbReference type="PANTHER" id="PTHR11920">
    <property type="entry name" value="GUANYLYL CYCLASE"/>
    <property type="match status" value="1"/>
</dbReference>
<evidence type="ECO:0000256" key="3">
    <source>
        <dbReference type="ARBA" id="ARBA00022741"/>
    </source>
</evidence>
<sequence>MFDRTIDKYDVYKVETIGDAYMVVSGLPVPNGDDHAREVARMSLDLLESISSFQIPHLPGEKLELRIGLNSGACMAGVVGIKMPRYCLFGDTVNTASRLETSGQALRVHISEETKLLLDKSLGFVTTLRGTIDVKGKSRMTTYWLDGTTQPRHPALEITLPPLEPMGRENATT</sequence>